<evidence type="ECO:0000259" key="4">
    <source>
        <dbReference type="PROSITE" id="PS51462"/>
    </source>
</evidence>
<proteinExistence type="inferred from homology"/>
<dbReference type="Pfam" id="PF00293">
    <property type="entry name" value="NUDIX"/>
    <property type="match status" value="1"/>
</dbReference>
<dbReference type="InterPro" id="IPR020476">
    <property type="entry name" value="Nudix_hydrolase"/>
</dbReference>
<dbReference type="GO" id="GO:0016787">
    <property type="term" value="F:hydrolase activity"/>
    <property type="evidence" value="ECO:0007669"/>
    <property type="project" value="UniProtKB-KW"/>
</dbReference>
<sequence length="161" mass="17305">MQRTYPSRPLVGVGAVVIKDDSILLVRRGAPPAEGLWSLPGGSQEAGETVREAVEREVLEECGIKVAAGHPIAVLDSIYTDGDGRIKFHYVLIDFWAEYLGGSIKAASDAAAVRWVPLREVENYPLSRGLKEVLEALGLLDPSPSLPPVGVLYSTIRGEAL</sequence>
<dbReference type="EC" id="3.6.1.-" evidence="5"/>
<protein>
    <submittedName>
        <fullName evidence="5">Putative mutator protein MutT4</fullName>
        <ecNumber evidence="5">3.6.1.-</ecNumber>
    </submittedName>
</protein>
<evidence type="ECO:0000313" key="6">
    <source>
        <dbReference type="Proteomes" id="UP000238415"/>
    </source>
</evidence>
<dbReference type="InterPro" id="IPR000086">
    <property type="entry name" value="NUDIX_hydrolase_dom"/>
</dbReference>
<keyword evidence="6" id="KW-1185">Reference proteome</keyword>
<reference evidence="5 6" key="1">
    <citation type="submission" date="2018-03" db="EMBL/GenBank/DDBJ databases">
        <title>Genome sequence of Moorella humiferrea DSM 23265.</title>
        <authorList>
            <person name="Poehlein A."/>
            <person name="Daniel R."/>
        </authorList>
    </citation>
    <scope>NUCLEOTIDE SEQUENCE [LARGE SCALE GENOMIC DNA]</scope>
    <source>
        <strain evidence="5 6">DSM 23265</strain>
    </source>
</reference>
<comment type="similarity">
    <text evidence="1 3">Belongs to the Nudix hydrolase family.</text>
</comment>
<dbReference type="InterPro" id="IPR015797">
    <property type="entry name" value="NUDIX_hydrolase-like_dom_sf"/>
</dbReference>
<dbReference type="AlphaFoldDB" id="A0A2T0AW09"/>
<dbReference type="PANTHER" id="PTHR43736">
    <property type="entry name" value="ADP-RIBOSE PYROPHOSPHATASE"/>
    <property type="match status" value="1"/>
</dbReference>
<organism evidence="5 6">
    <name type="scientific">Neomoorella humiferrea</name>
    <dbReference type="NCBI Taxonomy" id="676965"/>
    <lineage>
        <taxon>Bacteria</taxon>
        <taxon>Bacillati</taxon>
        <taxon>Bacillota</taxon>
        <taxon>Clostridia</taxon>
        <taxon>Neomoorellales</taxon>
        <taxon>Neomoorellaceae</taxon>
        <taxon>Neomoorella</taxon>
    </lineage>
</organism>
<dbReference type="PRINTS" id="PR00502">
    <property type="entry name" value="NUDIXFAMILY"/>
</dbReference>
<dbReference type="OrthoDB" id="9810648at2"/>
<feature type="domain" description="Nudix hydrolase" evidence="4">
    <location>
        <begin position="6"/>
        <end position="139"/>
    </location>
</feature>
<dbReference type="InterPro" id="IPR020084">
    <property type="entry name" value="NUDIX_hydrolase_CS"/>
</dbReference>
<dbReference type="SUPFAM" id="SSF55811">
    <property type="entry name" value="Nudix"/>
    <property type="match status" value="1"/>
</dbReference>
<evidence type="ECO:0000256" key="1">
    <source>
        <dbReference type="ARBA" id="ARBA00005582"/>
    </source>
</evidence>
<name>A0A2T0AW09_9FIRM</name>
<dbReference type="PROSITE" id="PS00893">
    <property type="entry name" value="NUDIX_BOX"/>
    <property type="match status" value="1"/>
</dbReference>
<evidence type="ECO:0000313" key="5">
    <source>
        <dbReference type="EMBL" id="PRR74920.1"/>
    </source>
</evidence>
<dbReference type="RefSeq" id="WP_106004458.1">
    <property type="nucleotide sequence ID" value="NZ_CP136419.1"/>
</dbReference>
<comment type="caution">
    <text evidence="5">The sequence shown here is derived from an EMBL/GenBank/DDBJ whole genome shotgun (WGS) entry which is preliminary data.</text>
</comment>
<dbReference type="Gene3D" id="3.90.79.10">
    <property type="entry name" value="Nucleoside Triphosphate Pyrophosphohydrolase"/>
    <property type="match status" value="1"/>
</dbReference>
<dbReference type="PANTHER" id="PTHR43736:SF1">
    <property type="entry name" value="DIHYDRONEOPTERIN TRIPHOSPHATE DIPHOSPHATASE"/>
    <property type="match status" value="1"/>
</dbReference>
<dbReference type="PROSITE" id="PS51462">
    <property type="entry name" value="NUDIX"/>
    <property type="match status" value="1"/>
</dbReference>
<dbReference type="EMBL" id="PVXM01000006">
    <property type="protein sequence ID" value="PRR74920.1"/>
    <property type="molecule type" value="Genomic_DNA"/>
</dbReference>
<gene>
    <name evidence="5" type="primary">mutT4</name>
    <name evidence="5" type="ORF">MOHU_04200</name>
</gene>
<evidence type="ECO:0000256" key="3">
    <source>
        <dbReference type="RuleBase" id="RU003476"/>
    </source>
</evidence>
<keyword evidence="2 3" id="KW-0378">Hydrolase</keyword>
<evidence type="ECO:0000256" key="2">
    <source>
        <dbReference type="ARBA" id="ARBA00022801"/>
    </source>
</evidence>
<dbReference type="Proteomes" id="UP000238415">
    <property type="component" value="Unassembled WGS sequence"/>
</dbReference>
<dbReference type="CDD" id="cd04673">
    <property type="entry name" value="NUDIX_ADPRase"/>
    <property type="match status" value="1"/>
</dbReference>
<accession>A0A2T0AW09</accession>